<gene>
    <name evidence="2" type="ORF">BACCAP_04781</name>
</gene>
<dbReference type="EMBL" id="AAXG02000055">
    <property type="protein sequence ID" value="EDM97449.1"/>
    <property type="molecule type" value="Genomic_DNA"/>
</dbReference>
<name>A6P2P9_9FIRM</name>
<dbReference type="Proteomes" id="UP000003639">
    <property type="component" value="Unassembled WGS sequence"/>
</dbReference>
<evidence type="ECO:0000313" key="3">
    <source>
        <dbReference type="Proteomes" id="UP000003639"/>
    </source>
</evidence>
<evidence type="ECO:0000256" key="1">
    <source>
        <dbReference type="SAM" id="MobiDB-lite"/>
    </source>
</evidence>
<reference evidence="2 3" key="1">
    <citation type="submission" date="2007-04" db="EMBL/GenBank/DDBJ databases">
        <authorList>
            <person name="Fulton L."/>
            <person name="Clifton S."/>
            <person name="Fulton B."/>
            <person name="Xu J."/>
            <person name="Minx P."/>
            <person name="Pepin K.H."/>
            <person name="Johnson M."/>
            <person name="Thiruvilangam P."/>
            <person name="Bhonagiri V."/>
            <person name="Nash W.E."/>
            <person name="Mardis E.R."/>
            <person name="Wilson R.K."/>
        </authorList>
    </citation>
    <scope>NUCLEOTIDE SEQUENCE [LARGE SCALE GENOMIC DNA]</scope>
    <source>
        <strain evidence="2 3">ATCC 29799</strain>
    </source>
</reference>
<evidence type="ECO:0000313" key="2">
    <source>
        <dbReference type="EMBL" id="EDM97449.1"/>
    </source>
</evidence>
<organism evidence="2 3">
    <name type="scientific">Pseudoflavonifractor capillosus ATCC 29799</name>
    <dbReference type="NCBI Taxonomy" id="411467"/>
    <lineage>
        <taxon>Bacteria</taxon>
        <taxon>Bacillati</taxon>
        <taxon>Bacillota</taxon>
        <taxon>Clostridia</taxon>
        <taxon>Eubacteriales</taxon>
        <taxon>Oscillospiraceae</taxon>
        <taxon>Pseudoflavonifractor</taxon>
    </lineage>
</organism>
<keyword evidence="3" id="KW-1185">Reference proteome</keyword>
<comment type="caution">
    <text evidence="2">The sequence shown here is derived from an EMBL/GenBank/DDBJ whole genome shotgun (WGS) entry which is preliminary data.</text>
</comment>
<reference evidence="2 3" key="2">
    <citation type="submission" date="2007-06" db="EMBL/GenBank/DDBJ databases">
        <title>Draft genome sequence of Pseudoflavonifractor capillosus ATCC 29799.</title>
        <authorList>
            <person name="Sudarsanam P."/>
            <person name="Ley R."/>
            <person name="Guruge J."/>
            <person name="Turnbaugh P.J."/>
            <person name="Mahowald M."/>
            <person name="Liep D."/>
            <person name="Gordon J."/>
        </authorList>
    </citation>
    <scope>NUCLEOTIDE SEQUENCE [LARGE SCALE GENOMIC DNA]</scope>
    <source>
        <strain evidence="2 3">ATCC 29799</strain>
    </source>
</reference>
<protein>
    <submittedName>
        <fullName evidence="2">Uncharacterized protein</fullName>
    </submittedName>
</protein>
<accession>A6P2P9</accession>
<proteinExistence type="predicted"/>
<feature type="region of interest" description="Disordered" evidence="1">
    <location>
        <begin position="29"/>
        <end position="49"/>
    </location>
</feature>
<sequence>MDFFPFRLFYRFKGAKSRGGLSIRHVFSPSRRRHRKTQQAACRRSCPDR</sequence>
<dbReference type="AlphaFoldDB" id="A6P2P9"/>